<dbReference type="PANTHER" id="PTHR43736">
    <property type="entry name" value="ADP-RIBOSE PYROPHOSPHATASE"/>
    <property type="match status" value="1"/>
</dbReference>
<dbReference type="KEGG" id="azz:DEW08_10955"/>
<feature type="region of interest" description="Disordered" evidence="4">
    <location>
        <begin position="1"/>
        <end position="21"/>
    </location>
</feature>
<dbReference type="InterPro" id="IPR015797">
    <property type="entry name" value="NUDIX_hydrolase-like_dom_sf"/>
</dbReference>
<dbReference type="GO" id="GO:0016787">
    <property type="term" value="F:hydrolase activity"/>
    <property type="evidence" value="ECO:0007669"/>
    <property type="project" value="UniProtKB-KW"/>
</dbReference>
<dbReference type="Pfam" id="PF00293">
    <property type="entry name" value="NUDIX"/>
    <property type="match status" value="1"/>
</dbReference>
<keyword evidence="7" id="KW-1185">Reference proteome</keyword>
<keyword evidence="2 3" id="KW-0378">Hydrolase</keyword>
<gene>
    <name evidence="6" type="ORF">DEW08_10955</name>
</gene>
<evidence type="ECO:0000256" key="4">
    <source>
        <dbReference type="SAM" id="MobiDB-lite"/>
    </source>
</evidence>
<feature type="domain" description="Nudix hydrolase" evidence="5">
    <location>
        <begin position="22"/>
        <end position="156"/>
    </location>
</feature>
<sequence>MSDPNAAPAERPEGDRGRREYPDRPWVGVGVVVWRDDRVLLIRRGRAPRLGQWALPGGAQAVGETVFETAVREVREETGLTVVPTGVVTVVDGITRDEAGRVRFHYTLVEVAADWVAGDPACADDALEARWATPDEAAALTEWDETRRVIALSADQRSAAGRSGSPAAGAGAGR</sequence>
<dbReference type="PRINTS" id="PR00502">
    <property type="entry name" value="NUDIXFAMILY"/>
</dbReference>
<comment type="cofactor">
    <cofactor evidence="1">
        <name>Mg(2+)</name>
        <dbReference type="ChEBI" id="CHEBI:18420"/>
    </cofactor>
</comment>
<evidence type="ECO:0000256" key="1">
    <source>
        <dbReference type="ARBA" id="ARBA00001946"/>
    </source>
</evidence>
<dbReference type="InterPro" id="IPR000086">
    <property type="entry name" value="NUDIX_hydrolase_dom"/>
</dbReference>
<evidence type="ECO:0000256" key="3">
    <source>
        <dbReference type="RuleBase" id="RU003476"/>
    </source>
</evidence>
<dbReference type="Gene3D" id="3.90.79.10">
    <property type="entry name" value="Nucleoside Triphosphate Pyrophosphohydrolase"/>
    <property type="match status" value="1"/>
</dbReference>
<feature type="region of interest" description="Disordered" evidence="4">
    <location>
        <begin position="154"/>
        <end position="174"/>
    </location>
</feature>
<feature type="compositionally biased region" description="Basic and acidic residues" evidence="4">
    <location>
        <begin position="10"/>
        <end position="21"/>
    </location>
</feature>
<organism evidence="6 7">
    <name type="scientific">Azospirillum thermophilum</name>
    <dbReference type="NCBI Taxonomy" id="2202148"/>
    <lineage>
        <taxon>Bacteria</taxon>
        <taxon>Pseudomonadati</taxon>
        <taxon>Pseudomonadota</taxon>
        <taxon>Alphaproteobacteria</taxon>
        <taxon>Rhodospirillales</taxon>
        <taxon>Azospirillaceae</taxon>
        <taxon>Azospirillum</taxon>
    </lineage>
</organism>
<comment type="similarity">
    <text evidence="3">Belongs to the Nudix hydrolase family.</text>
</comment>
<dbReference type="AlphaFoldDB" id="A0A2S2CQW0"/>
<dbReference type="SUPFAM" id="SSF55811">
    <property type="entry name" value="Nudix"/>
    <property type="match status" value="1"/>
</dbReference>
<evidence type="ECO:0000259" key="5">
    <source>
        <dbReference type="PROSITE" id="PS51462"/>
    </source>
</evidence>
<dbReference type="PROSITE" id="PS51462">
    <property type="entry name" value="NUDIX"/>
    <property type="match status" value="1"/>
</dbReference>
<dbReference type="Proteomes" id="UP000245629">
    <property type="component" value="Chromosome 2"/>
</dbReference>
<dbReference type="PROSITE" id="PS00893">
    <property type="entry name" value="NUDIX_BOX"/>
    <property type="match status" value="1"/>
</dbReference>
<dbReference type="CDD" id="cd04673">
    <property type="entry name" value="NUDIX_ADPRase"/>
    <property type="match status" value="1"/>
</dbReference>
<dbReference type="OrthoDB" id="9761969at2"/>
<name>A0A2S2CQW0_9PROT</name>
<dbReference type="PANTHER" id="PTHR43736:SF1">
    <property type="entry name" value="DIHYDRONEOPTERIN TRIPHOSPHATE DIPHOSPHATASE"/>
    <property type="match status" value="1"/>
</dbReference>
<evidence type="ECO:0000313" key="6">
    <source>
        <dbReference type="EMBL" id="AWK86687.1"/>
    </source>
</evidence>
<dbReference type="InterPro" id="IPR020476">
    <property type="entry name" value="Nudix_hydrolase"/>
</dbReference>
<dbReference type="RefSeq" id="WP_109327074.1">
    <property type="nucleotide sequence ID" value="NZ_CP029353.1"/>
</dbReference>
<reference evidence="7" key="1">
    <citation type="submission" date="2018-05" db="EMBL/GenBank/DDBJ databases">
        <title>Azospirillum thermophila sp. nov., a novel isolated from hot spring.</title>
        <authorList>
            <person name="Zhao Z."/>
        </authorList>
    </citation>
    <scope>NUCLEOTIDE SEQUENCE [LARGE SCALE GENOMIC DNA]</scope>
    <source>
        <strain evidence="7">CFH 70021</strain>
    </source>
</reference>
<protein>
    <submittedName>
        <fullName evidence="6">Phosphohydrolase</fullName>
    </submittedName>
</protein>
<proteinExistence type="inferred from homology"/>
<evidence type="ECO:0000313" key="7">
    <source>
        <dbReference type="Proteomes" id="UP000245629"/>
    </source>
</evidence>
<accession>A0A2S2CQW0</accession>
<dbReference type="EMBL" id="CP029353">
    <property type="protein sequence ID" value="AWK86687.1"/>
    <property type="molecule type" value="Genomic_DNA"/>
</dbReference>
<evidence type="ECO:0000256" key="2">
    <source>
        <dbReference type="ARBA" id="ARBA00022801"/>
    </source>
</evidence>
<feature type="compositionally biased region" description="Low complexity" evidence="4">
    <location>
        <begin position="157"/>
        <end position="174"/>
    </location>
</feature>
<dbReference type="InterPro" id="IPR020084">
    <property type="entry name" value="NUDIX_hydrolase_CS"/>
</dbReference>